<accession>A0A150XIJ5</accession>
<dbReference type="AlphaFoldDB" id="A0A150XIJ5"/>
<protein>
    <recommendedName>
        <fullName evidence="3">DUF4286 domain-containing protein</fullName>
    </recommendedName>
</protein>
<sequence length="100" mass="11925">MILYNVTVAIDKRVEKEWLKWMKETHIPEVLETNQFVDHKIFKVLNTEDPESSSYSIQYFAESMDNITMYLNAFSQELRLKVNQKFPNQFAAFRTLLEEA</sequence>
<evidence type="ECO:0000313" key="1">
    <source>
        <dbReference type="EMBL" id="KYG78503.1"/>
    </source>
</evidence>
<evidence type="ECO:0000313" key="2">
    <source>
        <dbReference type="Proteomes" id="UP000075606"/>
    </source>
</evidence>
<dbReference type="Proteomes" id="UP000075606">
    <property type="component" value="Unassembled WGS sequence"/>
</dbReference>
<keyword evidence="2" id="KW-1185">Reference proteome</keyword>
<comment type="caution">
    <text evidence="1">The sequence shown here is derived from an EMBL/GenBank/DDBJ whole genome shotgun (WGS) entry which is preliminary data.</text>
</comment>
<reference evidence="1 2" key="1">
    <citation type="submission" date="2016-01" db="EMBL/GenBank/DDBJ databases">
        <title>Genome sequencing of Roseivirga spongicola UST030701-084.</title>
        <authorList>
            <person name="Selvaratnam C."/>
            <person name="Thevarajoo S."/>
            <person name="Goh K.M."/>
            <person name="Ee R."/>
            <person name="Chan K.-G."/>
            <person name="Chong C.S."/>
        </authorList>
    </citation>
    <scope>NUCLEOTIDE SEQUENCE [LARGE SCALE GENOMIC DNA]</scope>
    <source>
        <strain evidence="1 2">UST030701-084</strain>
    </source>
</reference>
<proteinExistence type="predicted"/>
<dbReference type="STRING" id="333140.AWW68_02040"/>
<dbReference type="OrthoDB" id="1121837at2"/>
<organism evidence="1 2">
    <name type="scientific">Roseivirga spongicola</name>
    <dbReference type="NCBI Taxonomy" id="333140"/>
    <lineage>
        <taxon>Bacteria</taxon>
        <taxon>Pseudomonadati</taxon>
        <taxon>Bacteroidota</taxon>
        <taxon>Cytophagia</taxon>
        <taxon>Cytophagales</taxon>
        <taxon>Roseivirgaceae</taxon>
        <taxon>Roseivirga</taxon>
    </lineage>
</organism>
<gene>
    <name evidence="1" type="ORF">AWW68_02040</name>
</gene>
<evidence type="ECO:0008006" key="3">
    <source>
        <dbReference type="Google" id="ProtNLM"/>
    </source>
</evidence>
<dbReference type="InterPro" id="IPR025563">
    <property type="entry name" value="DUF4286"/>
</dbReference>
<dbReference type="Pfam" id="PF14114">
    <property type="entry name" value="DUF4286"/>
    <property type="match status" value="1"/>
</dbReference>
<name>A0A150XIJ5_9BACT</name>
<dbReference type="EMBL" id="LRPC01000001">
    <property type="protein sequence ID" value="KYG78503.1"/>
    <property type="molecule type" value="Genomic_DNA"/>
</dbReference>